<keyword evidence="5" id="KW-1185">Reference proteome</keyword>
<keyword evidence="1" id="KW-0479">Metal-binding</keyword>
<accession>A0A0G4NZU9</accession>
<gene>
    <name evidence="4" type="ORF">PCAMFM013_S003g000383</name>
</gene>
<keyword evidence="1" id="KW-0863">Zinc-finger</keyword>
<evidence type="ECO:0000256" key="1">
    <source>
        <dbReference type="PROSITE-ProRule" id="PRU00042"/>
    </source>
</evidence>
<evidence type="ECO:0000313" key="4">
    <source>
        <dbReference type="EMBL" id="CRL19592.1"/>
    </source>
</evidence>
<reference evidence="4 5" key="1">
    <citation type="journal article" date="2014" name="Nat. Commun.">
        <title>Multiple recent horizontal transfers of a large genomic region in cheese making fungi.</title>
        <authorList>
            <person name="Cheeseman K."/>
            <person name="Ropars J."/>
            <person name="Renault P."/>
            <person name="Dupont J."/>
            <person name="Gouzy J."/>
            <person name="Branca A."/>
            <person name="Abraham A.L."/>
            <person name="Ceppi M."/>
            <person name="Conseiller E."/>
            <person name="Debuchy R."/>
            <person name="Malagnac F."/>
            <person name="Goarin A."/>
            <person name="Silar P."/>
            <person name="Lacoste S."/>
            <person name="Sallet E."/>
            <person name="Bensimon A."/>
            <person name="Giraud T."/>
            <person name="Brygoo Y."/>
        </authorList>
    </citation>
    <scope>NUCLEOTIDE SEQUENCE [LARGE SCALE GENOMIC DNA]</scope>
    <source>
        <strain evidence="5">FM 013</strain>
    </source>
</reference>
<name>A0A0G4NZU9_PENC3</name>
<dbReference type="AlphaFoldDB" id="A0A0G4NZU9"/>
<dbReference type="GO" id="GO:0008270">
    <property type="term" value="F:zinc ion binding"/>
    <property type="evidence" value="ECO:0007669"/>
    <property type="project" value="UniProtKB-KW"/>
</dbReference>
<evidence type="ECO:0000313" key="5">
    <source>
        <dbReference type="Proteomes" id="UP000053732"/>
    </source>
</evidence>
<protein>
    <submittedName>
        <fullName evidence="4">Zinc finger, C2H2-type</fullName>
    </submittedName>
</protein>
<dbReference type="PROSITE" id="PS50157">
    <property type="entry name" value="ZINC_FINGER_C2H2_2"/>
    <property type="match status" value="1"/>
</dbReference>
<dbReference type="InterPro" id="IPR013087">
    <property type="entry name" value="Znf_C2H2_type"/>
</dbReference>
<keyword evidence="1" id="KW-0862">Zinc</keyword>
<sequence>MVFHRQVHAKRIHGDKGPSRSLKGSDGFPCLRAKDFNCDKTITSSRNAIRHDKEAHDGEKWSCPLAEEEGCTWEYTDPGNAKRHANHAHGDDVKPTQKDIPYPRVKEEKCPNIFIDRGNTKTHAIMAHGKFEPDVTFIPAWPRISRDIPLRDVDGKTIPGWEKLP</sequence>
<feature type="region of interest" description="Disordered" evidence="2">
    <location>
        <begin position="1"/>
        <end position="25"/>
    </location>
</feature>
<feature type="domain" description="C2H2-type" evidence="3">
    <location>
        <begin position="28"/>
        <end position="61"/>
    </location>
</feature>
<dbReference type="Proteomes" id="UP000053732">
    <property type="component" value="Unassembled WGS sequence"/>
</dbReference>
<dbReference type="EMBL" id="HG793136">
    <property type="protein sequence ID" value="CRL19592.1"/>
    <property type="molecule type" value="Genomic_DNA"/>
</dbReference>
<feature type="compositionally biased region" description="Basic residues" evidence="2">
    <location>
        <begin position="1"/>
        <end position="11"/>
    </location>
</feature>
<evidence type="ECO:0000256" key="2">
    <source>
        <dbReference type="SAM" id="MobiDB-lite"/>
    </source>
</evidence>
<proteinExistence type="predicted"/>
<organism evidence="4 5">
    <name type="scientific">Penicillium camemberti (strain FM 013)</name>
    <dbReference type="NCBI Taxonomy" id="1429867"/>
    <lineage>
        <taxon>Eukaryota</taxon>
        <taxon>Fungi</taxon>
        <taxon>Dikarya</taxon>
        <taxon>Ascomycota</taxon>
        <taxon>Pezizomycotina</taxon>
        <taxon>Eurotiomycetes</taxon>
        <taxon>Eurotiomycetidae</taxon>
        <taxon>Eurotiales</taxon>
        <taxon>Aspergillaceae</taxon>
        <taxon>Penicillium</taxon>
    </lineage>
</organism>
<evidence type="ECO:0000259" key="3">
    <source>
        <dbReference type="PROSITE" id="PS50157"/>
    </source>
</evidence>